<dbReference type="SUPFAM" id="SSF102405">
    <property type="entry name" value="MCP/YpsA-like"/>
    <property type="match status" value="1"/>
</dbReference>
<keyword evidence="2" id="KW-0378">Hydrolase</keyword>
<evidence type="ECO:0000313" key="4">
    <source>
        <dbReference type="Proteomes" id="UP000050277"/>
    </source>
</evidence>
<dbReference type="GO" id="GO:0005829">
    <property type="term" value="C:cytosol"/>
    <property type="evidence" value="ECO:0007669"/>
    <property type="project" value="TreeGrafter"/>
</dbReference>
<dbReference type="GO" id="GO:0016799">
    <property type="term" value="F:hydrolase activity, hydrolyzing N-glycosyl compounds"/>
    <property type="evidence" value="ECO:0007669"/>
    <property type="project" value="TreeGrafter"/>
</dbReference>
<dbReference type="Proteomes" id="UP000050277">
    <property type="component" value="Unassembled WGS sequence"/>
</dbReference>
<keyword evidence="4" id="KW-1185">Reference proteome</keyword>
<dbReference type="AlphaFoldDB" id="A0A0P6Y219"/>
<dbReference type="OrthoDB" id="9801098at2"/>
<dbReference type="EMBL" id="LGKP01000004">
    <property type="protein sequence ID" value="KPL91702.1"/>
    <property type="molecule type" value="Genomic_DNA"/>
</dbReference>
<accession>A0A0P6Y219</accession>
<dbReference type="PANTHER" id="PTHR31223">
    <property type="entry name" value="LOG FAMILY PROTEIN YJL055W"/>
    <property type="match status" value="1"/>
</dbReference>
<dbReference type="EC" id="3.2.2.n1" evidence="2"/>
<dbReference type="GO" id="GO:0009691">
    <property type="term" value="P:cytokinin biosynthetic process"/>
    <property type="evidence" value="ECO:0007669"/>
    <property type="project" value="UniProtKB-UniRule"/>
</dbReference>
<name>A0A0P6Y219_9CHLR</name>
<dbReference type="STRING" id="70996.SE18_01590"/>
<dbReference type="InterPro" id="IPR031100">
    <property type="entry name" value="LOG_fam"/>
</dbReference>
<dbReference type="Gene3D" id="3.40.50.450">
    <property type="match status" value="1"/>
</dbReference>
<keyword evidence="2" id="KW-0203">Cytokinin biosynthesis</keyword>
<dbReference type="NCBIfam" id="TIGR00730">
    <property type="entry name" value="Rossman fold protein, TIGR00730 family"/>
    <property type="match status" value="1"/>
</dbReference>
<dbReference type="Pfam" id="PF03641">
    <property type="entry name" value="Lysine_decarbox"/>
    <property type="match status" value="1"/>
</dbReference>
<dbReference type="RefSeq" id="WP_054532662.1">
    <property type="nucleotide sequence ID" value="NZ_LGKP01000004.1"/>
</dbReference>
<proteinExistence type="inferred from homology"/>
<evidence type="ECO:0000256" key="1">
    <source>
        <dbReference type="ARBA" id="ARBA00006763"/>
    </source>
</evidence>
<dbReference type="InterPro" id="IPR005269">
    <property type="entry name" value="LOG"/>
</dbReference>
<comment type="similarity">
    <text evidence="1 2">Belongs to the LOG family.</text>
</comment>
<evidence type="ECO:0000313" key="3">
    <source>
        <dbReference type="EMBL" id="KPL91702.1"/>
    </source>
</evidence>
<evidence type="ECO:0000256" key="2">
    <source>
        <dbReference type="RuleBase" id="RU363015"/>
    </source>
</evidence>
<sequence>MTPKRPGFSVCVFCGSRNGAQPDYSNAARELGIATAHRGFGLVYGGSSNGLMGILANSALEAGGYVEGIIPDGLFLKEVAHPRLSQRFVVRSMHERKAMMAERSNAFIALPGGLGTFEELFEILTWAQLGIHAKPIVVWNVNGYYDPLLTFIEAAVSQGFVAPEHRRFISIRTTLDEVLHDVTNFKAPTSIAKWLERDEL</sequence>
<dbReference type="PATRIC" id="fig|70996.4.peg.726"/>
<dbReference type="PANTHER" id="PTHR31223:SF70">
    <property type="entry name" value="LOG FAMILY PROTEIN YJL055W"/>
    <property type="match status" value="1"/>
</dbReference>
<organism evidence="3 4">
    <name type="scientific">Herpetosiphon geysericola</name>
    <dbReference type="NCBI Taxonomy" id="70996"/>
    <lineage>
        <taxon>Bacteria</taxon>
        <taxon>Bacillati</taxon>
        <taxon>Chloroflexota</taxon>
        <taxon>Chloroflexia</taxon>
        <taxon>Herpetosiphonales</taxon>
        <taxon>Herpetosiphonaceae</taxon>
        <taxon>Herpetosiphon</taxon>
    </lineage>
</organism>
<gene>
    <name evidence="3" type="ORF">SE18_01590</name>
</gene>
<reference evidence="3 4" key="1">
    <citation type="submission" date="2015-07" db="EMBL/GenBank/DDBJ databases">
        <title>Whole genome sequence of Herpetosiphon geysericola DSM 7119.</title>
        <authorList>
            <person name="Hemp J."/>
            <person name="Ward L.M."/>
            <person name="Pace L.A."/>
            <person name="Fischer W.W."/>
        </authorList>
    </citation>
    <scope>NUCLEOTIDE SEQUENCE [LARGE SCALE GENOMIC DNA]</scope>
    <source>
        <strain evidence="3 4">DSM 7119</strain>
    </source>
</reference>
<protein>
    <recommendedName>
        <fullName evidence="2">Cytokinin riboside 5'-monophosphate phosphoribohydrolase</fullName>
        <ecNumber evidence="2">3.2.2.n1</ecNumber>
    </recommendedName>
</protein>
<comment type="caution">
    <text evidence="3">The sequence shown here is derived from an EMBL/GenBank/DDBJ whole genome shotgun (WGS) entry which is preliminary data.</text>
</comment>